<dbReference type="Pfam" id="PF23472">
    <property type="entry name" value="LysM2_CERK1_LYK3_4_5"/>
    <property type="match status" value="1"/>
</dbReference>
<keyword evidence="6" id="KW-1185">Reference proteome</keyword>
<dbReference type="InterPro" id="IPR018392">
    <property type="entry name" value="LysM"/>
</dbReference>
<dbReference type="PANTHER" id="PTHR45927:SF10">
    <property type="entry name" value="LYSM-DOMAIN RECEPTOR-LIKE KINASE"/>
    <property type="match status" value="1"/>
</dbReference>
<reference evidence="7" key="1">
    <citation type="submission" date="2025-08" db="UniProtKB">
        <authorList>
            <consortium name="RefSeq"/>
        </authorList>
    </citation>
    <scope>IDENTIFICATION</scope>
    <source>
        <tissue evidence="7">Leaf</tissue>
    </source>
</reference>
<dbReference type="InterPro" id="IPR056563">
    <property type="entry name" value="LysM3_LYK4_5"/>
</dbReference>
<accession>A0A6J0ZX20</accession>
<dbReference type="InterPro" id="IPR036779">
    <property type="entry name" value="LysM_dom_sf"/>
</dbReference>
<dbReference type="Gene3D" id="3.10.350.10">
    <property type="entry name" value="LysM domain"/>
    <property type="match status" value="1"/>
</dbReference>
<dbReference type="GO" id="GO:0005524">
    <property type="term" value="F:ATP binding"/>
    <property type="evidence" value="ECO:0007669"/>
    <property type="project" value="InterPro"/>
</dbReference>
<dbReference type="Gene3D" id="3.30.200.20">
    <property type="entry name" value="Phosphorylase Kinase, domain 1"/>
    <property type="match status" value="1"/>
</dbReference>
<dbReference type="PANTHER" id="PTHR45927">
    <property type="entry name" value="LYSM-DOMAIN RECEPTOR-LIKE KINASE-RELATED"/>
    <property type="match status" value="1"/>
</dbReference>
<feature type="region of interest" description="Disordered" evidence="1">
    <location>
        <begin position="307"/>
        <end position="338"/>
    </location>
</feature>
<feature type="chain" id="PRO_5026710517" evidence="3">
    <location>
        <begin position="18"/>
        <end position="630"/>
    </location>
</feature>
<evidence type="ECO:0000259" key="5">
    <source>
        <dbReference type="PROSITE" id="PS51782"/>
    </source>
</evidence>
<dbReference type="GO" id="GO:0005886">
    <property type="term" value="C:plasma membrane"/>
    <property type="evidence" value="ECO:0007669"/>
    <property type="project" value="UniProtKB-ARBA"/>
</dbReference>
<dbReference type="InterPro" id="IPR052611">
    <property type="entry name" value="Plant_RLK_LysM"/>
</dbReference>
<keyword evidence="2" id="KW-1133">Transmembrane helix</keyword>
<dbReference type="Gene3D" id="1.10.510.10">
    <property type="entry name" value="Transferase(Phosphotransferase) domain 1"/>
    <property type="match status" value="1"/>
</dbReference>
<proteinExistence type="predicted"/>
<protein>
    <submittedName>
        <fullName evidence="7">LysM domain receptor-like kinase 4</fullName>
    </submittedName>
</protein>
<dbReference type="GeneID" id="110412916"/>
<evidence type="ECO:0000256" key="3">
    <source>
        <dbReference type="SAM" id="SignalP"/>
    </source>
</evidence>
<feature type="domain" description="LysM" evidence="5">
    <location>
        <begin position="179"/>
        <end position="223"/>
    </location>
</feature>
<dbReference type="InterPro" id="IPR056562">
    <property type="entry name" value="LysM2_CERK1_LYK3_4_5"/>
</dbReference>
<dbReference type="InterPro" id="IPR000719">
    <property type="entry name" value="Prot_kinase_dom"/>
</dbReference>
<dbReference type="PROSITE" id="PS51782">
    <property type="entry name" value="LYSM"/>
    <property type="match status" value="1"/>
</dbReference>
<evidence type="ECO:0000259" key="4">
    <source>
        <dbReference type="PROSITE" id="PS50011"/>
    </source>
</evidence>
<dbReference type="OrthoDB" id="60033at2759"/>
<sequence>MIYLLFLIWIVANSSLARQYYDSSLCSEDTSNPGSRYTCNSIQQSCKTFLVYRANQHFQVQNLLNISALFQMKSDRLLDLNNIASASQVLKPGTEVLVPINCLCSGEYFQASLSYIVPERTSIEEIACGVFEGLLKSLTLLQDNPSQDNDVDIGVRLHVPLRCACPDNVTSANGVRYLVTYAILEGDAATALSEKFGISPEDILAANHLEPESTIFPGTTVLVPLKSDPVINLNTPDSPPPTPGFLPTITVEKTKNTKLRNLYIAGSVVGFFLVVVALLACGLYVKVLKKWKGEKLPSFADRNSIPSFSTARSSPRSGQTGRSSPRSGQNGRSSTNSCLSPDLLAGIKFSMYNYGIEDIRRATKDFDEDSKIGEQVYKGLIDNADVMIKQMKFEDTRQVIDMHSKINHVNIVNLRGVCYSENDFSWSYLVFELPSNGCLRDCLCNQSNSLSWSQRTQIAFDVATGLHYLHYCIFPSYAHMSVNCRNIFLTSNWRAKLANIGPSTLTVSSSRRNDNIDTVNGWVAPEFPVHGSASEKVDIFAFGVVLLELISGREATDGNLFKESIGFLGGGASEGGCFEQLRSFIDPSLKDDYLLAEALCLAVLAKACIEDDPLRRPSMDDILKVLGRMV</sequence>
<dbReference type="GO" id="GO:0004672">
    <property type="term" value="F:protein kinase activity"/>
    <property type="evidence" value="ECO:0007669"/>
    <property type="project" value="InterPro"/>
</dbReference>
<dbReference type="RefSeq" id="XP_021279240.1">
    <property type="nucleotide sequence ID" value="XM_021423565.1"/>
</dbReference>
<keyword evidence="2" id="KW-0812">Transmembrane</keyword>
<dbReference type="InterPro" id="IPR011009">
    <property type="entry name" value="Kinase-like_dom_sf"/>
</dbReference>
<feature type="transmembrane region" description="Helical" evidence="2">
    <location>
        <begin position="262"/>
        <end position="285"/>
    </location>
</feature>
<feature type="domain" description="Protein kinase" evidence="4">
    <location>
        <begin position="273"/>
        <end position="630"/>
    </location>
</feature>
<keyword evidence="3" id="KW-0732">Signal</keyword>
<dbReference type="InterPro" id="IPR001245">
    <property type="entry name" value="Ser-Thr/Tyr_kinase_cat_dom"/>
</dbReference>
<dbReference type="CDD" id="cd00118">
    <property type="entry name" value="LysM"/>
    <property type="match status" value="1"/>
</dbReference>
<dbReference type="Proteomes" id="UP000504621">
    <property type="component" value="Unplaced"/>
</dbReference>
<organism evidence="6 7">
    <name type="scientific">Herrania umbratica</name>
    <dbReference type="NCBI Taxonomy" id="108875"/>
    <lineage>
        <taxon>Eukaryota</taxon>
        <taxon>Viridiplantae</taxon>
        <taxon>Streptophyta</taxon>
        <taxon>Embryophyta</taxon>
        <taxon>Tracheophyta</taxon>
        <taxon>Spermatophyta</taxon>
        <taxon>Magnoliopsida</taxon>
        <taxon>eudicotyledons</taxon>
        <taxon>Gunneridae</taxon>
        <taxon>Pentapetalae</taxon>
        <taxon>rosids</taxon>
        <taxon>malvids</taxon>
        <taxon>Malvales</taxon>
        <taxon>Malvaceae</taxon>
        <taxon>Byttnerioideae</taxon>
        <taxon>Herrania</taxon>
    </lineage>
</organism>
<dbReference type="Pfam" id="PF07714">
    <property type="entry name" value="PK_Tyr_Ser-Thr"/>
    <property type="match status" value="1"/>
</dbReference>
<evidence type="ECO:0000256" key="1">
    <source>
        <dbReference type="SAM" id="MobiDB-lite"/>
    </source>
</evidence>
<dbReference type="SUPFAM" id="SSF56112">
    <property type="entry name" value="Protein kinase-like (PK-like)"/>
    <property type="match status" value="1"/>
</dbReference>
<name>A0A6J0ZX20_9ROSI</name>
<feature type="signal peptide" evidence="3">
    <location>
        <begin position="1"/>
        <end position="17"/>
    </location>
</feature>
<dbReference type="SMART" id="SM00257">
    <property type="entry name" value="LysM"/>
    <property type="match status" value="1"/>
</dbReference>
<dbReference type="AlphaFoldDB" id="A0A6J0ZX20"/>
<evidence type="ECO:0000313" key="7">
    <source>
        <dbReference type="RefSeq" id="XP_021279240.1"/>
    </source>
</evidence>
<evidence type="ECO:0000256" key="2">
    <source>
        <dbReference type="SAM" id="Phobius"/>
    </source>
</evidence>
<dbReference type="Pfam" id="PF23446">
    <property type="entry name" value="LysM1_NFP_LYK"/>
    <property type="match status" value="1"/>
</dbReference>
<dbReference type="Pfam" id="PF23473">
    <property type="entry name" value="LysM3_LYK4_5"/>
    <property type="match status" value="1"/>
</dbReference>
<evidence type="ECO:0000313" key="6">
    <source>
        <dbReference type="Proteomes" id="UP000504621"/>
    </source>
</evidence>
<dbReference type="SUPFAM" id="SSF54106">
    <property type="entry name" value="LysM domain"/>
    <property type="match status" value="1"/>
</dbReference>
<dbReference type="PROSITE" id="PS50011">
    <property type="entry name" value="PROTEIN_KINASE_DOM"/>
    <property type="match status" value="1"/>
</dbReference>
<dbReference type="InterPro" id="IPR056561">
    <property type="entry name" value="NFP_LYK_LysM1"/>
</dbReference>
<keyword evidence="2" id="KW-0472">Membrane</keyword>
<gene>
    <name evidence="7" type="primary">LOC110412916</name>
</gene>